<feature type="transmembrane region" description="Helical" evidence="1">
    <location>
        <begin position="20"/>
        <end position="39"/>
    </location>
</feature>
<dbReference type="STRING" id="1300345.LF41_38"/>
<comment type="caution">
    <text evidence="3">The sequence shown here is derived from an EMBL/GenBank/DDBJ whole genome shotgun (WGS) entry which is preliminary data.</text>
</comment>
<dbReference type="RefSeq" id="WP_052115988.1">
    <property type="nucleotide sequence ID" value="NZ_JRKJ01000001.1"/>
</dbReference>
<dbReference type="EMBL" id="JRKJ01000001">
    <property type="protein sequence ID" value="KGQ20831.1"/>
    <property type="molecule type" value="Genomic_DNA"/>
</dbReference>
<dbReference type="InterPro" id="IPR050879">
    <property type="entry name" value="Acyltransferase_3"/>
</dbReference>
<proteinExistence type="predicted"/>
<feature type="transmembrane region" description="Helical" evidence="1">
    <location>
        <begin position="210"/>
        <end position="229"/>
    </location>
</feature>
<keyword evidence="1" id="KW-1133">Transmembrane helix</keyword>
<feature type="transmembrane region" description="Helical" evidence="1">
    <location>
        <begin position="258"/>
        <end position="279"/>
    </location>
</feature>
<organism evidence="3 4">
    <name type="scientific">Lysobacter dokdonensis DS-58</name>
    <dbReference type="NCBI Taxonomy" id="1300345"/>
    <lineage>
        <taxon>Bacteria</taxon>
        <taxon>Pseudomonadati</taxon>
        <taxon>Pseudomonadota</taxon>
        <taxon>Gammaproteobacteria</taxon>
        <taxon>Lysobacterales</taxon>
        <taxon>Lysobacteraceae</taxon>
        <taxon>Noviluteimonas</taxon>
    </lineage>
</organism>
<evidence type="ECO:0000259" key="2">
    <source>
        <dbReference type="Pfam" id="PF01757"/>
    </source>
</evidence>
<dbReference type="OrthoDB" id="9767863at2"/>
<evidence type="ECO:0000313" key="4">
    <source>
        <dbReference type="Proteomes" id="UP000030518"/>
    </source>
</evidence>
<feature type="transmembrane region" description="Helical" evidence="1">
    <location>
        <begin position="159"/>
        <end position="177"/>
    </location>
</feature>
<feature type="transmembrane region" description="Helical" evidence="1">
    <location>
        <begin position="291"/>
        <end position="311"/>
    </location>
</feature>
<feature type="transmembrane region" description="Helical" evidence="1">
    <location>
        <begin position="45"/>
        <end position="66"/>
    </location>
</feature>
<evidence type="ECO:0000313" key="3">
    <source>
        <dbReference type="EMBL" id="KGQ20831.1"/>
    </source>
</evidence>
<accession>A0A0A2WKX4</accession>
<dbReference type="eggNOG" id="COG1835">
    <property type="taxonomic scope" value="Bacteria"/>
</dbReference>
<evidence type="ECO:0000256" key="1">
    <source>
        <dbReference type="SAM" id="Phobius"/>
    </source>
</evidence>
<dbReference type="GO" id="GO:0016020">
    <property type="term" value="C:membrane"/>
    <property type="evidence" value="ECO:0007669"/>
    <property type="project" value="TreeGrafter"/>
</dbReference>
<sequence>MRLGQYATGRDNNFNLVRFIAAFAVLWSHSYAIVISPAFEPWVQWLGYTPGGVAVDVFFVTSGFLVTASLMRLDNFRAFARARALRIFPALLVMSLLLALVMGPLLTTRPLDVYFSDSAVWKFIWKNSTILTGVKYSLPGVFENNHMQVVNGSLWTLPFELRCYLTLALVWWLASFVKSDKARMFTRIVVVGTALMLVSFWVAHHYAYKHWHTFRLFYFFFLGAAMWIYRARIPMSGTLFAVACVALIGGIVQPKTFFWIYPLTVPYIVMWLAYVPGGVLRQFNKLGDYSYGIYIYAFPIQQALVATVPGITPEQMIAAAGAGTVALAVLSWHLVEKPMLARKKP</sequence>
<feature type="domain" description="Acyltransferase 3" evidence="2">
    <location>
        <begin position="12"/>
        <end position="331"/>
    </location>
</feature>
<protein>
    <submittedName>
        <fullName evidence="3">Acyltransferase 3</fullName>
    </submittedName>
</protein>
<dbReference type="PANTHER" id="PTHR23028:SF53">
    <property type="entry name" value="ACYL_TRANSF_3 DOMAIN-CONTAINING PROTEIN"/>
    <property type="match status" value="1"/>
</dbReference>
<keyword evidence="3" id="KW-0808">Transferase</keyword>
<dbReference type="GO" id="GO:0016747">
    <property type="term" value="F:acyltransferase activity, transferring groups other than amino-acyl groups"/>
    <property type="evidence" value="ECO:0007669"/>
    <property type="project" value="InterPro"/>
</dbReference>
<dbReference type="AlphaFoldDB" id="A0A0A2WKX4"/>
<feature type="transmembrane region" description="Helical" evidence="1">
    <location>
        <begin position="317"/>
        <end position="335"/>
    </location>
</feature>
<feature type="transmembrane region" description="Helical" evidence="1">
    <location>
        <begin position="236"/>
        <end position="252"/>
    </location>
</feature>
<keyword evidence="1" id="KW-0472">Membrane</keyword>
<dbReference type="Pfam" id="PF01757">
    <property type="entry name" value="Acyl_transf_3"/>
    <property type="match status" value="1"/>
</dbReference>
<reference evidence="3 4" key="1">
    <citation type="submission" date="2014-09" db="EMBL/GenBank/DDBJ databases">
        <title>Genome sequences of Lysobacter dokdonensis DS-58.</title>
        <authorList>
            <person name="Kim J.F."/>
            <person name="Kwak M.-J."/>
        </authorList>
    </citation>
    <scope>NUCLEOTIDE SEQUENCE [LARGE SCALE GENOMIC DNA]</scope>
    <source>
        <strain evidence="3 4">DS-58</strain>
    </source>
</reference>
<dbReference type="PATRIC" id="fig|1300345.3.peg.38"/>
<feature type="transmembrane region" description="Helical" evidence="1">
    <location>
        <begin position="87"/>
        <end position="106"/>
    </location>
</feature>
<dbReference type="PANTHER" id="PTHR23028">
    <property type="entry name" value="ACETYLTRANSFERASE"/>
    <property type="match status" value="1"/>
</dbReference>
<keyword evidence="3" id="KW-0012">Acyltransferase</keyword>
<keyword evidence="1" id="KW-0812">Transmembrane</keyword>
<feature type="transmembrane region" description="Helical" evidence="1">
    <location>
        <begin position="184"/>
        <end position="204"/>
    </location>
</feature>
<dbReference type="GO" id="GO:0000271">
    <property type="term" value="P:polysaccharide biosynthetic process"/>
    <property type="evidence" value="ECO:0007669"/>
    <property type="project" value="TreeGrafter"/>
</dbReference>
<gene>
    <name evidence="3" type="ORF">LF41_38</name>
</gene>
<keyword evidence="4" id="KW-1185">Reference proteome</keyword>
<dbReference type="InterPro" id="IPR002656">
    <property type="entry name" value="Acyl_transf_3_dom"/>
</dbReference>
<name>A0A0A2WKX4_9GAMM</name>
<dbReference type="Proteomes" id="UP000030518">
    <property type="component" value="Unassembled WGS sequence"/>
</dbReference>